<dbReference type="EMBL" id="CP042436">
    <property type="protein sequence ID" value="QEC61974.1"/>
    <property type="molecule type" value="Genomic_DNA"/>
</dbReference>
<evidence type="ECO:0000313" key="2">
    <source>
        <dbReference type="EMBL" id="QEC61974.1"/>
    </source>
</evidence>
<dbReference type="RefSeq" id="WP_147030551.1">
    <property type="nucleotide sequence ID" value="NZ_CP042436.1"/>
</dbReference>
<dbReference type="AlphaFoldDB" id="A0A5B8USJ5"/>
<dbReference type="KEGG" id="mgin:FRZ54_05020"/>
<feature type="domain" description="DUF4007" evidence="1">
    <location>
        <begin position="13"/>
        <end position="300"/>
    </location>
</feature>
<gene>
    <name evidence="2" type="ORF">FRZ54_05020</name>
</gene>
<dbReference type="Pfam" id="PF13182">
    <property type="entry name" value="DUF4007"/>
    <property type="match status" value="1"/>
</dbReference>
<name>A0A5B8USJ5_9SPHI</name>
<protein>
    <submittedName>
        <fullName evidence="2">DUF4007 family protein</fullName>
    </submittedName>
</protein>
<accession>A0A5B8USJ5</accession>
<sequence length="302" mass="34612">MEVLDKQSVKYTFSGHDTFQCRQLWLKKGYEFVKENKSFNNESAVVDLGVGKNMVSAINYWLKAFDLLDKDGQPTTIAEYLLDDNGKDPYLEDEASLWLLHYHLVKKGLASTYSLIFNELRREKIEFTKDNFIAFVNRKAESLGFVNINMKTVATDFDIFVKMYKLTNSQGKDIEDTFSGLLTELNLLKFDVRKSDEKTETYYYIDNAERVEIPDEVVLYAIINSGGFDKSINLSAIEQNPDNAGSIFALNRTGLVNKLESIASSKKFKEYGITYTDHAGIKELQFKSIPNPFDILNKYYGI</sequence>
<dbReference type="OrthoDB" id="747541at2"/>
<proteinExistence type="predicted"/>
<organism evidence="2 3">
    <name type="scientific">Mucilaginibacter ginsenosidivorans</name>
    <dbReference type="NCBI Taxonomy" id="398053"/>
    <lineage>
        <taxon>Bacteria</taxon>
        <taxon>Pseudomonadati</taxon>
        <taxon>Bacteroidota</taxon>
        <taxon>Sphingobacteriia</taxon>
        <taxon>Sphingobacteriales</taxon>
        <taxon>Sphingobacteriaceae</taxon>
        <taxon>Mucilaginibacter</taxon>
    </lineage>
</organism>
<evidence type="ECO:0000313" key="3">
    <source>
        <dbReference type="Proteomes" id="UP000321479"/>
    </source>
</evidence>
<dbReference type="InterPro" id="IPR025248">
    <property type="entry name" value="DUF4007"/>
</dbReference>
<evidence type="ECO:0000259" key="1">
    <source>
        <dbReference type="Pfam" id="PF13182"/>
    </source>
</evidence>
<reference evidence="2 3" key="1">
    <citation type="journal article" date="2017" name="Curr. Microbiol.">
        <title>Mucilaginibacter ginsenosidivorans sp. nov., Isolated from Soil of Ginseng Field.</title>
        <authorList>
            <person name="Kim M.M."/>
            <person name="Siddiqi M.Z."/>
            <person name="Im W.T."/>
        </authorList>
    </citation>
    <scope>NUCLEOTIDE SEQUENCE [LARGE SCALE GENOMIC DNA]</scope>
    <source>
        <strain evidence="2 3">Gsoil 3017</strain>
    </source>
</reference>
<dbReference type="Proteomes" id="UP000321479">
    <property type="component" value="Chromosome"/>
</dbReference>
<keyword evidence="3" id="KW-1185">Reference proteome</keyword>